<organism evidence="13 14">
    <name type="scientific">Hyphomicrobium denitrificans (strain ATCC 51888 / DSM 1869 / NCIMB 11706 / TK 0415)</name>
    <dbReference type="NCBI Taxonomy" id="582899"/>
    <lineage>
        <taxon>Bacteria</taxon>
        <taxon>Pseudomonadati</taxon>
        <taxon>Pseudomonadota</taxon>
        <taxon>Alphaproteobacteria</taxon>
        <taxon>Hyphomicrobiales</taxon>
        <taxon>Hyphomicrobiaceae</taxon>
        <taxon>Hyphomicrobium</taxon>
    </lineage>
</organism>
<proteinExistence type="inferred from homology"/>
<dbReference type="STRING" id="582899.Hden_1877"/>
<evidence type="ECO:0000313" key="13">
    <source>
        <dbReference type="EMBL" id="ADJ23680.1"/>
    </source>
</evidence>
<evidence type="ECO:0000256" key="10">
    <source>
        <dbReference type="PIRNR" id="PIRNR006268"/>
    </source>
</evidence>
<evidence type="ECO:0000256" key="7">
    <source>
        <dbReference type="ARBA" id="ARBA00022842"/>
    </source>
</evidence>
<dbReference type="SUPFAM" id="SSF143631">
    <property type="entry name" value="ApbE-like"/>
    <property type="match status" value="1"/>
</dbReference>
<name>D8JZ78_HYPDA</name>
<dbReference type="HOGENOM" id="CLU_044403_2_0_5"/>
<dbReference type="InterPro" id="IPR006311">
    <property type="entry name" value="TAT_signal"/>
</dbReference>
<evidence type="ECO:0000256" key="9">
    <source>
        <dbReference type="ARBA" id="ARBA00048540"/>
    </source>
</evidence>
<dbReference type="EC" id="2.7.1.180" evidence="1 10"/>
<dbReference type="GO" id="GO:0046872">
    <property type="term" value="F:metal ion binding"/>
    <property type="evidence" value="ECO:0007669"/>
    <property type="project" value="UniProtKB-UniRule"/>
</dbReference>
<feature type="binding site" evidence="11">
    <location>
        <position position="292"/>
    </location>
    <ligand>
        <name>Mg(2+)</name>
        <dbReference type="ChEBI" id="CHEBI:18420"/>
    </ligand>
</feature>
<dbReference type="PANTHER" id="PTHR30040">
    <property type="entry name" value="THIAMINE BIOSYNTHESIS LIPOPROTEIN APBE"/>
    <property type="match status" value="1"/>
</dbReference>
<dbReference type="InterPro" id="IPR003374">
    <property type="entry name" value="ApbE-like_sf"/>
</dbReference>
<feature type="binding site" evidence="11">
    <location>
        <position position="182"/>
    </location>
    <ligand>
        <name>Mg(2+)</name>
        <dbReference type="ChEBI" id="CHEBI:18420"/>
    </ligand>
</feature>
<dbReference type="PROSITE" id="PS51318">
    <property type="entry name" value="TAT"/>
    <property type="match status" value="1"/>
</dbReference>
<feature type="binding site" evidence="11">
    <location>
        <position position="296"/>
    </location>
    <ligand>
        <name>Mg(2+)</name>
        <dbReference type="ChEBI" id="CHEBI:18420"/>
    </ligand>
</feature>
<evidence type="ECO:0000256" key="11">
    <source>
        <dbReference type="PIRSR" id="PIRSR006268-2"/>
    </source>
</evidence>
<keyword evidence="6 10" id="KW-0274">FAD</keyword>
<dbReference type="RefSeq" id="WP_013215839.1">
    <property type="nucleotide sequence ID" value="NC_014313.1"/>
</dbReference>
<sequence precursor="true">MTSYPTRRKFVTITAAAAGMGLLPFARSHAEDQAALLEWQGVSLGSVATIRIYHPDREAGRKLIDRVVAEARRLEMIFTLYDKDSVLCDLNRRGVLVAPPPELVDVLQQCDRAWKVTGGVFDPSVQPLWTCYYKHFAEAGETTPPPAEKLAQSLHLVGWRQVKFSRDQIVFDKPGMGLTLNGIAQGYITDRVVDLLREAGLESCLVDMGEIRALGTHADGKPWSAALQGPVDTAKTPAAIDLVNKAVATSAASGFQFDKSGQSNHIFNPVTGRCADPARALSVVSDTAASADALSTACALMEDKQIVELLRRADGTRAFVSTAAGTVEL</sequence>
<gene>
    <name evidence="13" type="ordered locus">Hden_1877</name>
</gene>
<keyword evidence="12" id="KW-0732">Signal</keyword>
<protein>
    <recommendedName>
        <fullName evidence="2 10">FAD:protein FMN transferase</fullName>
        <ecNumber evidence="1 10">2.7.1.180</ecNumber>
    </recommendedName>
    <alternativeName>
        <fullName evidence="8 10">Flavin transferase</fullName>
    </alternativeName>
</protein>
<keyword evidence="14" id="KW-1185">Reference proteome</keyword>
<keyword evidence="7 10" id="KW-0460">Magnesium</keyword>
<dbReference type="PIRSF" id="PIRSF006268">
    <property type="entry name" value="ApbE"/>
    <property type="match status" value="1"/>
</dbReference>
<comment type="catalytic activity">
    <reaction evidence="9 10">
        <text>L-threonyl-[protein] + FAD = FMN-L-threonyl-[protein] + AMP + H(+)</text>
        <dbReference type="Rhea" id="RHEA:36847"/>
        <dbReference type="Rhea" id="RHEA-COMP:11060"/>
        <dbReference type="Rhea" id="RHEA-COMP:11061"/>
        <dbReference type="ChEBI" id="CHEBI:15378"/>
        <dbReference type="ChEBI" id="CHEBI:30013"/>
        <dbReference type="ChEBI" id="CHEBI:57692"/>
        <dbReference type="ChEBI" id="CHEBI:74257"/>
        <dbReference type="ChEBI" id="CHEBI:456215"/>
        <dbReference type="EC" id="2.7.1.180"/>
    </reaction>
</comment>
<dbReference type="PANTHER" id="PTHR30040:SF2">
    <property type="entry name" value="FAD:PROTEIN FMN TRANSFERASE"/>
    <property type="match status" value="1"/>
</dbReference>
<keyword evidence="5 10" id="KW-0479">Metal-binding</keyword>
<feature type="chain" id="PRO_5039954596" description="FAD:protein FMN transferase" evidence="12">
    <location>
        <begin position="31"/>
        <end position="329"/>
    </location>
</feature>
<keyword evidence="4 10" id="KW-0808">Transferase</keyword>
<dbReference type="OrthoDB" id="9778595at2"/>
<evidence type="ECO:0000256" key="1">
    <source>
        <dbReference type="ARBA" id="ARBA00011955"/>
    </source>
</evidence>
<evidence type="ECO:0000256" key="2">
    <source>
        <dbReference type="ARBA" id="ARBA00016337"/>
    </source>
</evidence>
<evidence type="ECO:0000256" key="4">
    <source>
        <dbReference type="ARBA" id="ARBA00022679"/>
    </source>
</evidence>
<keyword evidence="3 10" id="KW-0285">Flavoprotein</keyword>
<reference evidence="14" key="1">
    <citation type="journal article" date="2011" name="J. Bacteriol.">
        <title>Genome sequences of eight morphologically diverse alphaproteobacteria.</title>
        <authorList>
            <consortium name="US DOE Joint Genome Institute"/>
            <person name="Brown P.J."/>
            <person name="Kysela D.T."/>
            <person name="Buechlein A."/>
            <person name="Hemmerich C."/>
            <person name="Brun Y.V."/>
        </authorList>
    </citation>
    <scope>NUCLEOTIDE SEQUENCE [LARGE SCALE GENOMIC DNA]</scope>
    <source>
        <strain evidence="14">ATCC 51888 / DSM 1869 / NCIB 11706 / TK 0415</strain>
    </source>
</reference>
<comment type="similarity">
    <text evidence="10">Belongs to the ApbE family.</text>
</comment>
<dbReference type="GO" id="GO:0016740">
    <property type="term" value="F:transferase activity"/>
    <property type="evidence" value="ECO:0007669"/>
    <property type="project" value="UniProtKB-UniRule"/>
</dbReference>
<evidence type="ECO:0000256" key="12">
    <source>
        <dbReference type="SAM" id="SignalP"/>
    </source>
</evidence>
<dbReference type="Pfam" id="PF02424">
    <property type="entry name" value="ApbE"/>
    <property type="match status" value="1"/>
</dbReference>
<evidence type="ECO:0000256" key="6">
    <source>
        <dbReference type="ARBA" id="ARBA00022827"/>
    </source>
</evidence>
<evidence type="ECO:0000256" key="8">
    <source>
        <dbReference type="ARBA" id="ARBA00031306"/>
    </source>
</evidence>
<dbReference type="eggNOG" id="COG1477">
    <property type="taxonomic scope" value="Bacteria"/>
</dbReference>
<keyword evidence="13" id="KW-0449">Lipoprotein</keyword>
<dbReference type="InterPro" id="IPR024932">
    <property type="entry name" value="ApbE"/>
</dbReference>
<accession>D8JZ78</accession>
<dbReference type="Gene3D" id="3.10.520.10">
    <property type="entry name" value="ApbE-like domains"/>
    <property type="match status" value="1"/>
</dbReference>
<evidence type="ECO:0000313" key="14">
    <source>
        <dbReference type="Proteomes" id="UP000002033"/>
    </source>
</evidence>
<dbReference type="Proteomes" id="UP000002033">
    <property type="component" value="Chromosome"/>
</dbReference>
<evidence type="ECO:0000256" key="3">
    <source>
        <dbReference type="ARBA" id="ARBA00022630"/>
    </source>
</evidence>
<feature type="signal peptide" evidence="12">
    <location>
        <begin position="1"/>
        <end position="30"/>
    </location>
</feature>
<evidence type="ECO:0000256" key="5">
    <source>
        <dbReference type="ARBA" id="ARBA00022723"/>
    </source>
</evidence>
<dbReference type="AlphaFoldDB" id="D8JZ78"/>
<comment type="cofactor">
    <cofactor evidence="11">
        <name>Mg(2+)</name>
        <dbReference type="ChEBI" id="CHEBI:18420"/>
    </cofactor>
    <cofactor evidence="11">
        <name>Mn(2+)</name>
        <dbReference type="ChEBI" id="CHEBI:29035"/>
    </cofactor>
    <text evidence="11">Magnesium. Can also use manganese.</text>
</comment>
<dbReference type="EMBL" id="CP002083">
    <property type="protein sequence ID" value="ADJ23680.1"/>
    <property type="molecule type" value="Genomic_DNA"/>
</dbReference>
<dbReference type="KEGG" id="hdn:Hden_1877"/>